<sequence>MRIPVGGKKHSCRCCHHLGNVDQERPPQPSYLLHPQSAVFGGAHPTAPPPPYFQHPVFFGQTAPPSSYFQHPLFSRPTPPGTPHYQPAHFTAIIIPASVCSCAHQSSQVIPSVEPFHLTPHLVSEQKPTVKVYCKAEPSYNLTIRNGRVVLSPSDPNDCFQHWYKDETFSSSVKDEQGFPGFSLINKATGEAIKHAIGASELVQLVPFKPGHLDESVLWSESKEVGDGYKAIRRANNIRLNLDAFLGERNGSIFNGTPIGLWEWNEGNNQIWKIVPFFKFS</sequence>
<dbReference type="PANTHER" id="PTHR31257:SF2">
    <property type="entry name" value="RICIN B-LIKE LECTIN EULS3"/>
    <property type="match status" value="1"/>
</dbReference>
<dbReference type="InterPro" id="IPR040249">
    <property type="entry name" value="Ricin_B-like_lectin_EULS3-like"/>
</dbReference>
<evidence type="ECO:0000313" key="2">
    <source>
        <dbReference type="Proteomes" id="UP001472677"/>
    </source>
</evidence>
<dbReference type="CDD" id="cd23431">
    <property type="entry name" value="beta-trefoil_Ricin_AtEULS3-like"/>
    <property type="match status" value="1"/>
</dbReference>
<reference evidence="1 2" key="1">
    <citation type="journal article" date="2024" name="G3 (Bethesda)">
        <title>Genome assembly of Hibiscus sabdariffa L. provides insights into metabolisms of medicinal natural products.</title>
        <authorList>
            <person name="Kim T."/>
        </authorList>
    </citation>
    <scope>NUCLEOTIDE SEQUENCE [LARGE SCALE GENOMIC DNA]</scope>
    <source>
        <strain evidence="1">TK-2024</strain>
        <tissue evidence="1">Old leaves</tissue>
    </source>
</reference>
<dbReference type="InterPro" id="IPR035992">
    <property type="entry name" value="Ricin_B-like_lectins"/>
</dbReference>
<dbReference type="Gene3D" id="2.80.10.50">
    <property type="match status" value="1"/>
</dbReference>
<name>A0ABR2D7Y3_9ROSI</name>
<dbReference type="EMBL" id="JBBPBM010000034">
    <property type="protein sequence ID" value="KAK8532109.1"/>
    <property type="molecule type" value="Genomic_DNA"/>
</dbReference>
<evidence type="ECO:0000313" key="1">
    <source>
        <dbReference type="EMBL" id="KAK8532109.1"/>
    </source>
</evidence>
<dbReference type="Proteomes" id="UP001472677">
    <property type="component" value="Unassembled WGS sequence"/>
</dbReference>
<gene>
    <name evidence="1" type="ORF">V6N12_053558</name>
</gene>
<dbReference type="SUPFAM" id="SSF50370">
    <property type="entry name" value="Ricin B-like lectins"/>
    <property type="match status" value="1"/>
</dbReference>
<dbReference type="PANTHER" id="PTHR31257">
    <property type="entry name" value="RICIN B-LIKE LECTIN EULS3"/>
    <property type="match status" value="1"/>
</dbReference>
<keyword evidence="2" id="KW-1185">Reference proteome</keyword>
<organism evidence="1 2">
    <name type="scientific">Hibiscus sabdariffa</name>
    <name type="common">roselle</name>
    <dbReference type="NCBI Taxonomy" id="183260"/>
    <lineage>
        <taxon>Eukaryota</taxon>
        <taxon>Viridiplantae</taxon>
        <taxon>Streptophyta</taxon>
        <taxon>Embryophyta</taxon>
        <taxon>Tracheophyta</taxon>
        <taxon>Spermatophyta</taxon>
        <taxon>Magnoliopsida</taxon>
        <taxon>eudicotyledons</taxon>
        <taxon>Gunneridae</taxon>
        <taxon>Pentapetalae</taxon>
        <taxon>rosids</taxon>
        <taxon>malvids</taxon>
        <taxon>Malvales</taxon>
        <taxon>Malvaceae</taxon>
        <taxon>Malvoideae</taxon>
        <taxon>Hibiscus</taxon>
    </lineage>
</organism>
<protein>
    <submittedName>
        <fullName evidence="1">Uncharacterized protein</fullName>
    </submittedName>
</protein>
<accession>A0ABR2D7Y3</accession>
<proteinExistence type="predicted"/>
<comment type="caution">
    <text evidence="1">The sequence shown here is derived from an EMBL/GenBank/DDBJ whole genome shotgun (WGS) entry which is preliminary data.</text>
</comment>